<evidence type="ECO:0000256" key="1">
    <source>
        <dbReference type="SAM" id="MobiDB-lite"/>
    </source>
</evidence>
<evidence type="ECO:0000313" key="3">
    <source>
        <dbReference type="Proteomes" id="UP001164743"/>
    </source>
</evidence>
<proteinExistence type="predicted"/>
<evidence type="ECO:0000313" key="2">
    <source>
        <dbReference type="EMBL" id="WAQ86617.1"/>
    </source>
</evidence>
<organism evidence="2 3">
    <name type="scientific">Puccinia triticina</name>
    <dbReference type="NCBI Taxonomy" id="208348"/>
    <lineage>
        <taxon>Eukaryota</taxon>
        <taxon>Fungi</taxon>
        <taxon>Dikarya</taxon>
        <taxon>Basidiomycota</taxon>
        <taxon>Pucciniomycotina</taxon>
        <taxon>Pucciniomycetes</taxon>
        <taxon>Pucciniales</taxon>
        <taxon>Pucciniaceae</taxon>
        <taxon>Puccinia</taxon>
    </lineage>
</organism>
<keyword evidence="3" id="KW-1185">Reference proteome</keyword>
<dbReference type="Proteomes" id="UP001164743">
    <property type="component" value="Chromosome 7A"/>
</dbReference>
<dbReference type="GeneID" id="77811836"/>
<dbReference type="EMBL" id="CP110427">
    <property type="protein sequence ID" value="WAQ86617.1"/>
    <property type="molecule type" value="Genomic_DNA"/>
</dbReference>
<name>A0ABY7CQ80_9BASI</name>
<gene>
    <name evidence="2" type="ORF">PtA15_7A343</name>
</gene>
<protein>
    <submittedName>
        <fullName evidence="2">Uncharacterized protein</fullName>
    </submittedName>
</protein>
<accession>A0ABY7CQ80</accession>
<feature type="region of interest" description="Disordered" evidence="1">
    <location>
        <begin position="98"/>
        <end position="125"/>
    </location>
</feature>
<dbReference type="RefSeq" id="XP_053022172.1">
    <property type="nucleotide sequence ID" value="XM_053170941.1"/>
</dbReference>
<sequence length="125" mass="13960">MKEEWRPDQKKSTDVMTAQNTEKAKDLCWCIPSQRGQRLNGLSGPGHRSYESMPIILVGKAKKHEVGKDKGLAYAQKMGCFLNALSKFKTEGTIFWRQSTRKKSEAPASFSPTLNSAHRSILGCS</sequence>
<reference evidence="2" key="1">
    <citation type="submission" date="2022-10" db="EMBL/GenBank/DDBJ databases">
        <title>Puccinia triticina Genome sequencing and assembly.</title>
        <authorList>
            <person name="Li C."/>
        </authorList>
    </citation>
    <scope>NUCLEOTIDE SEQUENCE</scope>
    <source>
        <strain evidence="2">Pt15</strain>
    </source>
</reference>